<keyword evidence="4" id="KW-1185">Reference proteome</keyword>
<feature type="chain" id="PRO_5046517045" evidence="2">
    <location>
        <begin position="24"/>
        <end position="157"/>
    </location>
</feature>
<gene>
    <name evidence="3" type="ORF">ACFO0R_05050</name>
</gene>
<evidence type="ECO:0000256" key="2">
    <source>
        <dbReference type="SAM" id="SignalP"/>
    </source>
</evidence>
<evidence type="ECO:0000313" key="3">
    <source>
        <dbReference type="EMBL" id="MFC4488980.1"/>
    </source>
</evidence>
<keyword evidence="2" id="KW-0732">Signal</keyword>
<dbReference type="RefSeq" id="WP_048411373.1">
    <property type="nucleotide sequence ID" value="NZ_JAJOHW010000102.1"/>
</dbReference>
<feature type="signal peptide" evidence="2">
    <location>
        <begin position="1"/>
        <end position="23"/>
    </location>
</feature>
<sequence length="157" mass="18346">MKRLFVFAALSASAWLSAMPAQAGVSISVGEPGFYGQLNIGGFPVPELISPQPVIIQPAPVAIAPIYLRVPPGHIKQWGRYCGRYNACGRPVYFVRDDWYQRVYVPHYQDIHRGHEHERDKGRDKNHDKDRDHRDWHDEHDHGHDHERDRQDWRRDH</sequence>
<dbReference type="EMBL" id="JBHSEK010000002">
    <property type="protein sequence ID" value="MFC4488980.1"/>
    <property type="molecule type" value="Genomic_DNA"/>
</dbReference>
<feature type="region of interest" description="Disordered" evidence="1">
    <location>
        <begin position="114"/>
        <end position="157"/>
    </location>
</feature>
<evidence type="ECO:0000256" key="1">
    <source>
        <dbReference type="SAM" id="MobiDB-lite"/>
    </source>
</evidence>
<proteinExistence type="predicted"/>
<name>A0ABV8ZP01_9NEIS</name>
<organism evidence="3 4">
    <name type="scientific">Chromobacterium aquaticum</name>
    <dbReference type="NCBI Taxonomy" id="467180"/>
    <lineage>
        <taxon>Bacteria</taxon>
        <taxon>Pseudomonadati</taxon>
        <taxon>Pseudomonadota</taxon>
        <taxon>Betaproteobacteria</taxon>
        <taxon>Neisseriales</taxon>
        <taxon>Chromobacteriaceae</taxon>
        <taxon>Chromobacterium</taxon>
    </lineage>
</organism>
<comment type="caution">
    <text evidence="3">The sequence shown here is derived from an EMBL/GenBank/DDBJ whole genome shotgun (WGS) entry which is preliminary data.</text>
</comment>
<reference evidence="4" key="1">
    <citation type="journal article" date="2019" name="Int. J. Syst. Evol. Microbiol.">
        <title>The Global Catalogue of Microorganisms (GCM) 10K type strain sequencing project: providing services to taxonomists for standard genome sequencing and annotation.</title>
        <authorList>
            <consortium name="The Broad Institute Genomics Platform"/>
            <consortium name="The Broad Institute Genome Sequencing Center for Infectious Disease"/>
            <person name="Wu L."/>
            <person name="Ma J."/>
        </authorList>
    </citation>
    <scope>NUCLEOTIDE SEQUENCE [LARGE SCALE GENOMIC DNA]</scope>
    <source>
        <strain evidence="4">CGMCC 4.7608</strain>
    </source>
</reference>
<dbReference type="Proteomes" id="UP001595999">
    <property type="component" value="Unassembled WGS sequence"/>
</dbReference>
<protein>
    <submittedName>
        <fullName evidence="3">Uncharacterized protein</fullName>
    </submittedName>
</protein>
<evidence type="ECO:0000313" key="4">
    <source>
        <dbReference type="Proteomes" id="UP001595999"/>
    </source>
</evidence>
<accession>A0ABV8ZP01</accession>